<keyword evidence="5 11" id="KW-0863">Zinc-finger</keyword>
<comment type="subcellular location">
    <subcellularLocation>
        <location evidence="1 11">Nucleus</location>
    </subcellularLocation>
</comment>
<dbReference type="PANTHER" id="PTHR12831:SF0">
    <property type="entry name" value="GENERAL TRANSCRIPTION FACTOR IIH SUBUNIT 3"/>
    <property type="match status" value="1"/>
</dbReference>
<dbReference type="GO" id="GO:0006289">
    <property type="term" value="P:nucleotide-excision repair"/>
    <property type="evidence" value="ECO:0007669"/>
    <property type="project" value="UniProtKB-UniRule"/>
</dbReference>
<evidence type="ECO:0000256" key="1">
    <source>
        <dbReference type="ARBA" id="ARBA00004123"/>
    </source>
</evidence>
<keyword evidence="10 11" id="KW-0539">Nucleus</keyword>
<accession>A0A8C4WZM5</accession>
<dbReference type="Proteomes" id="UP000694388">
    <property type="component" value="Unplaced"/>
</dbReference>
<keyword evidence="13" id="KW-1185">Reference proteome</keyword>
<dbReference type="Ensembl" id="ENSEBUT00000022518.1">
    <property type="protein sequence ID" value="ENSEBUP00000021942.1"/>
    <property type="gene ID" value="ENSEBUG00000013540.1"/>
</dbReference>
<evidence type="ECO:0000256" key="9">
    <source>
        <dbReference type="ARBA" id="ARBA00023204"/>
    </source>
</evidence>
<keyword evidence="9 11" id="KW-0234">DNA repair</keyword>
<keyword evidence="7 11" id="KW-0805">Transcription regulation</keyword>
<comment type="similarity">
    <text evidence="2 11">Belongs to the TFB4 family.</text>
</comment>
<keyword evidence="4 11" id="KW-0227">DNA damage</keyword>
<sequence length="213" mass="23509">MAVEEDSSMLVVILDVNPVWWGRRRLRGEPSLSHCLDSALVFANCYLASSRRRHLAFLACGQRESRFLYPARTVSGQEQHAVQESRDGRLELLSAFDDTVVREAVAMLTRVQVTSDMATGSLTAGALAKALCYINRMCKQDKAHGGELKARILLLAACEEAQYMNLMNVAFTAEKQDVCVDVCVLGSESSLLQQVSGRFKRLVFSCLSADVSL</sequence>
<evidence type="ECO:0000256" key="8">
    <source>
        <dbReference type="ARBA" id="ARBA00023163"/>
    </source>
</evidence>
<comment type="function">
    <text evidence="11">Component of the general transcription and DNA repair factor IIH (TFIIH) core complex, which is involved in general and transcription-coupled nucleotide excision repair (NER) of damaged DNA and, when complexed to CAK, in RNA transcription by RNA polymerase II. In NER, TFIIH acts by opening DNA around the lesion to allow the excision of the damaged oligonucleotide and its replacement by a new DNA fragment. In transcription, TFIIH has an essential role in transcription initiation. When the pre-initiation complex (PIC) has been established, TFIIH is required for promoter opening and promoter escape. Phosphorylation of the C-terminal tail (CTD) of the largest subunit of RNA polymerase II by the kinase module CAK controls the initiation of transcription.</text>
</comment>
<evidence type="ECO:0000256" key="5">
    <source>
        <dbReference type="ARBA" id="ARBA00022771"/>
    </source>
</evidence>
<evidence type="ECO:0000256" key="3">
    <source>
        <dbReference type="ARBA" id="ARBA00022723"/>
    </source>
</evidence>
<dbReference type="InterPro" id="IPR004600">
    <property type="entry name" value="TFIIH_Tfb4/GTF2H3"/>
</dbReference>
<comment type="subunit">
    <text evidence="11">Part of a TFIID-containing RNA polymerase II pre-initiation complex that is composed of TBP and at least GTF2A1, GTF2A2, GTF2E1, GTF2E2, GTF2F1, GTF2H2, GTF2H3, GTF2H4, GTF2H5, GTF2B, TCEA1, ERCC2, ERCC3, TAF1, TAF2, TAF3, TAF4, TAF5, TAF6, TAF7, TAF8, TAF9, TAF10, TAF11, TAF12 and TAF13. Component of the 7-subunit TFIIH core complex composed of XPB/ERCC3, XPD/ERCC2, GTF2H1, GTF2H2, GTF2H3, GTF2H4 and GTF2H5, which is active in NER. The core complex associates with the 3-subunit CDK-activating kinase (CAK) module composed of CCNH/cyclin H, CDK7 and MNAT1 to form the 10-subunit holoenzyme (holo-TFIIH) active in transcription. Interacts with RARA; the interaction requires prior phosphorylation of RARA on 'Ser-369' which then enhances interaction of RARA with CDK7.</text>
</comment>
<dbReference type="GO" id="GO:0006355">
    <property type="term" value="P:regulation of DNA-templated transcription"/>
    <property type="evidence" value="ECO:0007669"/>
    <property type="project" value="InterPro"/>
</dbReference>
<name>A0A8C4WZM5_EPTBU</name>
<keyword evidence="8 11" id="KW-0804">Transcription</keyword>
<evidence type="ECO:0000256" key="11">
    <source>
        <dbReference type="RuleBase" id="RU368090"/>
    </source>
</evidence>
<dbReference type="Pfam" id="PF03850">
    <property type="entry name" value="Tfb4"/>
    <property type="match status" value="1"/>
</dbReference>
<evidence type="ECO:0000313" key="13">
    <source>
        <dbReference type="Proteomes" id="UP000694388"/>
    </source>
</evidence>
<reference evidence="12" key="1">
    <citation type="submission" date="2025-08" db="UniProtKB">
        <authorList>
            <consortium name="Ensembl"/>
        </authorList>
    </citation>
    <scope>IDENTIFICATION</scope>
</reference>
<evidence type="ECO:0000313" key="12">
    <source>
        <dbReference type="Ensembl" id="ENSEBUP00000021942.1"/>
    </source>
</evidence>
<keyword evidence="6 11" id="KW-0862">Zinc</keyword>
<protein>
    <recommendedName>
        <fullName evidence="11">General transcription factor IIH subunit 3</fullName>
    </recommendedName>
    <alternativeName>
        <fullName evidence="11">General transcription factor IIH polypeptide 3</fullName>
    </alternativeName>
</protein>
<dbReference type="PANTHER" id="PTHR12831">
    <property type="entry name" value="TRANSCRIPTION INITIATION FACTOR IIH TFIIH , POLYPEPTIDE 3-RELATED"/>
    <property type="match status" value="1"/>
</dbReference>
<dbReference type="GO" id="GO:0005675">
    <property type="term" value="C:transcription factor TFIIH holo complex"/>
    <property type="evidence" value="ECO:0007669"/>
    <property type="project" value="UniProtKB-UniRule"/>
</dbReference>
<organism evidence="12 13">
    <name type="scientific">Eptatretus burgeri</name>
    <name type="common">Inshore hagfish</name>
    <dbReference type="NCBI Taxonomy" id="7764"/>
    <lineage>
        <taxon>Eukaryota</taxon>
        <taxon>Metazoa</taxon>
        <taxon>Chordata</taxon>
        <taxon>Craniata</taxon>
        <taxon>Vertebrata</taxon>
        <taxon>Cyclostomata</taxon>
        <taxon>Myxini</taxon>
        <taxon>Myxiniformes</taxon>
        <taxon>Myxinidae</taxon>
        <taxon>Eptatretinae</taxon>
        <taxon>Eptatretus</taxon>
    </lineage>
</organism>
<dbReference type="InterPro" id="IPR036465">
    <property type="entry name" value="vWFA_dom_sf"/>
</dbReference>
<dbReference type="GO" id="GO:0000439">
    <property type="term" value="C:transcription factor TFIIH core complex"/>
    <property type="evidence" value="ECO:0007669"/>
    <property type="project" value="UniProtKB-UniRule"/>
</dbReference>
<dbReference type="Gene3D" id="3.40.50.410">
    <property type="entry name" value="von Willebrand factor, type A domain"/>
    <property type="match status" value="1"/>
</dbReference>
<dbReference type="GO" id="GO:0008270">
    <property type="term" value="F:zinc ion binding"/>
    <property type="evidence" value="ECO:0007669"/>
    <property type="project" value="UniProtKB-KW"/>
</dbReference>
<evidence type="ECO:0000256" key="6">
    <source>
        <dbReference type="ARBA" id="ARBA00022833"/>
    </source>
</evidence>
<dbReference type="OMA" id="IHRINKG"/>
<evidence type="ECO:0000256" key="4">
    <source>
        <dbReference type="ARBA" id="ARBA00022763"/>
    </source>
</evidence>
<proteinExistence type="inferred from homology"/>
<evidence type="ECO:0000256" key="7">
    <source>
        <dbReference type="ARBA" id="ARBA00023015"/>
    </source>
</evidence>
<evidence type="ECO:0000256" key="2">
    <source>
        <dbReference type="ARBA" id="ARBA00005273"/>
    </source>
</evidence>
<evidence type="ECO:0000256" key="10">
    <source>
        <dbReference type="ARBA" id="ARBA00023242"/>
    </source>
</evidence>
<dbReference type="AlphaFoldDB" id="A0A8C4WZM5"/>
<dbReference type="GeneTree" id="ENSGT00390000013143"/>
<reference evidence="12" key="2">
    <citation type="submission" date="2025-09" db="UniProtKB">
        <authorList>
            <consortium name="Ensembl"/>
        </authorList>
    </citation>
    <scope>IDENTIFICATION</scope>
</reference>
<keyword evidence="3 11" id="KW-0479">Metal-binding</keyword>